<evidence type="ECO:0000313" key="4">
    <source>
        <dbReference type="Proteomes" id="UP000072794"/>
    </source>
</evidence>
<reference evidence="3 4" key="1">
    <citation type="submission" date="2016-02" db="EMBL/GenBank/DDBJ databases">
        <authorList>
            <consortium name="Pathogen Informatics"/>
        </authorList>
    </citation>
    <scope>NUCLEOTIDE SEQUENCE [LARGE SCALE GENOMIC DNA]</scope>
    <source>
        <strain evidence="3 4">LSS52</strain>
    </source>
</reference>
<proteinExistence type="predicted"/>
<feature type="region of interest" description="Disordered" evidence="1">
    <location>
        <begin position="209"/>
        <end position="246"/>
    </location>
</feature>
<feature type="chain" id="PRO_5039339703" evidence="2">
    <location>
        <begin position="19"/>
        <end position="246"/>
    </location>
</feature>
<gene>
    <name evidence="3" type="ORF">ERS132414_01874</name>
</gene>
<accession>A0A0Z8GWT7</accession>
<keyword evidence="2" id="KW-0732">Signal</keyword>
<evidence type="ECO:0000256" key="1">
    <source>
        <dbReference type="SAM" id="MobiDB-lite"/>
    </source>
</evidence>
<organism evidence="3 4">
    <name type="scientific">Streptococcus suis</name>
    <dbReference type="NCBI Taxonomy" id="1307"/>
    <lineage>
        <taxon>Bacteria</taxon>
        <taxon>Bacillati</taxon>
        <taxon>Bacillota</taxon>
        <taxon>Bacilli</taxon>
        <taxon>Lactobacillales</taxon>
        <taxon>Streptococcaceae</taxon>
        <taxon>Streptococcus</taxon>
    </lineage>
</organism>
<dbReference type="Proteomes" id="UP000072794">
    <property type="component" value="Unassembled WGS sequence"/>
</dbReference>
<name>A0A0Z8GWT7_STRSU</name>
<dbReference type="AlphaFoldDB" id="A0A0Z8GWT7"/>
<feature type="signal peptide" evidence="2">
    <location>
        <begin position="1"/>
        <end position="18"/>
    </location>
</feature>
<evidence type="ECO:0000313" key="3">
    <source>
        <dbReference type="EMBL" id="CYV06383.1"/>
    </source>
</evidence>
<sequence>MKKTFVTLATVAALVAAAAPVATTLANNNTPYNVESQKADAIVVELGREYALAYANAASAKVASETTAHILSNAQENRNTVYTAEDAKVAAAQAALDAAKTAWEDAKIKAANDYPADETKYNAAVTAADVTYAPAVDAAEETLKTVTDAANKAKAEADKAVADAQADFDKAQAVLAEAVAAKEAAYKKAINGGLTPAQVAQAEAGQEVAPANNGAAAGNGKAAAKTVAAAKTETGAKTLPKTSAAK</sequence>
<dbReference type="RefSeq" id="WP_052804998.1">
    <property type="nucleotide sequence ID" value="NZ_CEDY01000052.1"/>
</dbReference>
<dbReference type="EMBL" id="FIHA01000043">
    <property type="protein sequence ID" value="CYV06383.1"/>
    <property type="molecule type" value="Genomic_DNA"/>
</dbReference>
<protein>
    <submittedName>
        <fullName evidence="3">Uncharacterized protein</fullName>
    </submittedName>
</protein>
<evidence type="ECO:0000256" key="2">
    <source>
        <dbReference type="SAM" id="SignalP"/>
    </source>
</evidence>
<feature type="compositionally biased region" description="Low complexity" evidence="1">
    <location>
        <begin position="209"/>
        <end position="238"/>
    </location>
</feature>